<reference evidence="5 6" key="1">
    <citation type="submission" date="2017-06" db="EMBL/GenBank/DDBJ databases">
        <title>Description of Avrilella dinanensis gen. nov. sp. nov.</title>
        <authorList>
            <person name="Leyer C."/>
            <person name="Sassi M."/>
            <person name="Minet J."/>
            <person name="Kayal S."/>
            <person name="Cattoir V."/>
        </authorList>
    </citation>
    <scope>NUCLEOTIDE SEQUENCE [LARGE SCALE GENOMIC DNA]</scope>
    <source>
        <strain evidence="5 6">UR159</strain>
    </source>
</reference>
<dbReference type="PANTHER" id="PTHR42734">
    <property type="entry name" value="METAL TRANSPORT SYSTEM ATP-BINDING PROTEIN TM_0124-RELATED"/>
    <property type="match status" value="1"/>
</dbReference>
<evidence type="ECO:0000313" key="5">
    <source>
        <dbReference type="EMBL" id="PJR03405.1"/>
    </source>
</evidence>
<dbReference type="InterPro" id="IPR003439">
    <property type="entry name" value="ABC_transporter-like_ATP-bd"/>
</dbReference>
<dbReference type="GO" id="GO:0005524">
    <property type="term" value="F:ATP binding"/>
    <property type="evidence" value="ECO:0007669"/>
    <property type="project" value="UniProtKB-KW"/>
</dbReference>
<evidence type="ECO:0000256" key="2">
    <source>
        <dbReference type="ARBA" id="ARBA00022741"/>
    </source>
</evidence>
<dbReference type="InterPro" id="IPR050153">
    <property type="entry name" value="Metal_Ion_Import_ABC"/>
</dbReference>
<dbReference type="FunFam" id="3.40.50.300:FF:000134">
    <property type="entry name" value="Iron-enterobactin ABC transporter ATP-binding protein"/>
    <property type="match status" value="1"/>
</dbReference>
<name>A0A2M9R3T0_9FLAO</name>
<evidence type="ECO:0000259" key="4">
    <source>
        <dbReference type="PROSITE" id="PS50893"/>
    </source>
</evidence>
<evidence type="ECO:0000256" key="1">
    <source>
        <dbReference type="ARBA" id="ARBA00022448"/>
    </source>
</evidence>
<dbReference type="SUPFAM" id="SSF52540">
    <property type="entry name" value="P-loop containing nucleoside triphosphate hydrolases"/>
    <property type="match status" value="1"/>
</dbReference>
<gene>
    <name evidence="5" type="ORF">CDL10_01950</name>
</gene>
<dbReference type="CDD" id="cd03214">
    <property type="entry name" value="ABC_Iron-Siderophores_B12_Hemin"/>
    <property type="match status" value="1"/>
</dbReference>
<evidence type="ECO:0000256" key="3">
    <source>
        <dbReference type="ARBA" id="ARBA00022840"/>
    </source>
</evidence>
<dbReference type="RefSeq" id="WP_100676973.1">
    <property type="nucleotide sequence ID" value="NZ_NIPO01000001.1"/>
</dbReference>
<evidence type="ECO:0000313" key="6">
    <source>
        <dbReference type="Proteomes" id="UP000231960"/>
    </source>
</evidence>
<dbReference type="Gene3D" id="3.40.50.300">
    <property type="entry name" value="P-loop containing nucleotide triphosphate hydrolases"/>
    <property type="match status" value="1"/>
</dbReference>
<dbReference type="SMART" id="SM00382">
    <property type="entry name" value="AAA"/>
    <property type="match status" value="1"/>
</dbReference>
<keyword evidence="1" id="KW-0813">Transport</keyword>
<dbReference type="OrthoDB" id="9787851at2"/>
<sequence>MLIETNNLTIGYKKNNDYSPILSNINLQIGYGKLIALVGTNGIGKSTLLKTFSGLLPPVSGNFKIENQNTTAFTPVDWAKICAVVLTETAVYQNITIKELVSLGRQPYTNWLGALNKEDEEKIRSAMEVTGIRNWADKNINELSDGQKQKVFIARAIAQDTPLILMDEPTTHLDFYNKIQFQKLVKKFTELGKTIIYSTHDLDLAIQLSDELIVLTASQVFHNTAEKLMQEKVFDSFFDTSEIQFDEQNKRFVVK</sequence>
<accession>A0A2M9R3T0</accession>
<dbReference type="PROSITE" id="PS50893">
    <property type="entry name" value="ABC_TRANSPORTER_2"/>
    <property type="match status" value="1"/>
</dbReference>
<comment type="caution">
    <text evidence="5">The sequence shown here is derived from an EMBL/GenBank/DDBJ whole genome shotgun (WGS) entry which is preliminary data.</text>
</comment>
<dbReference type="InterPro" id="IPR027417">
    <property type="entry name" value="P-loop_NTPase"/>
</dbReference>
<dbReference type="Proteomes" id="UP000231960">
    <property type="component" value="Unassembled WGS sequence"/>
</dbReference>
<dbReference type="EMBL" id="NIPO01000001">
    <property type="protein sequence ID" value="PJR03405.1"/>
    <property type="molecule type" value="Genomic_DNA"/>
</dbReference>
<dbReference type="Pfam" id="PF00005">
    <property type="entry name" value="ABC_tran"/>
    <property type="match status" value="1"/>
</dbReference>
<dbReference type="InterPro" id="IPR003593">
    <property type="entry name" value="AAA+_ATPase"/>
</dbReference>
<protein>
    <recommendedName>
        <fullName evidence="4">ABC transporter domain-containing protein</fullName>
    </recommendedName>
</protein>
<proteinExistence type="predicted"/>
<dbReference type="AlphaFoldDB" id="A0A2M9R3T0"/>
<dbReference type="GO" id="GO:0016887">
    <property type="term" value="F:ATP hydrolysis activity"/>
    <property type="evidence" value="ECO:0007669"/>
    <property type="project" value="InterPro"/>
</dbReference>
<keyword evidence="6" id="KW-1185">Reference proteome</keyword>
<feature type="domain" description="ABC transporter" evidence="4">
    <location>
        <begin position="3"/>
        <end position="242"/>
    </location>
</feature>
<organism evidence="5 6">
    <name type="scientific">Avrilella dinanensis</name>
    <dbReference type="NCBI Taxonomy" id="2008672"/>
    <lineage>
        <taxon>Bacteria</taxon>
        <taxon>Pseudomonadati</taxon>
        <taxon>Bacteroidota</taxon>
        <taxon>Flavobacteriia</taxon>
        <taxon>Flavobacteriales</taxon>
        <taxon>Flavobacteriaceae</taxon>
        <taxon>Avrilella</taxon>
    </lineage>
</organism>
<keyword evidence="2" id="KW-0547">Nucleotide-binding</keyword>
<keyword evidence="3" id="KW-0067">ATP-binding</keyword>